<dbReference type="AlphaFoldDB" id="A0A7J7JF84"/>
<evidence type="ECO:0000313" key="3">
    <source>
        <dbReference type="EMBL" id="KAF6024707.1"/>
    </source>
</evidence>
<accession>A0A7J7JF84</accession>
<dbReference type="PANTHER" id="PTHR14383">
    <property type="entry name" value="SWAP-70 RECOMBINASE"/>
    <property type="match status" value="1"/>
</dbReference>
<keyword evidence="2" id="KW-1133">Transmembrane helix</keyword>
<dbReference type="Proteomes" id="UP000593567">
    <property type="component" value="Unassembled WGS sequence"/>
</dbReference>
<dbReference type="EMBL" id="VXIV02002548">
    <property type="protein sequence ID" value="KAF6024707.1"/>
    <property type="molecule type" value="Genomic_DNA"/>
</dbReference>
<evidence type="ECO:0000313" key="4">
    <source>
        <dbReference type="Proteomes" id="UP000593567"/>
    </source>
</evidence>
<comment type="caution">
    <text evidence="3">The sequence shown here is derived from an EMBL/GenBank/DDBJ whole genome shotgun (WGS) entry which is preliminary data.</text>
</comment>
<reference evidence="3" key="1">
    <citation type="submission" date="2020-06" db="EMBL/GenBank/DDBJ databases">
        <title>Draft genome of Bugula neritina, a colonial animal packing powerful symbionts and potential medicines.</title>
        <authorList>
            <person name="Rayko M."/>
        </authorList>
    </citation>
    <scope>NUCLEOTIDE SEQUENCE [LARGE SCALE GENOMIC DNA]</scope>
    <source>
        <strain evidence="3">Kwan_BN1</strain>
    </source>
</reference>
<proteinExistence type="predicted"/>
<organism evidence="3 4">
    <name type="scientific">Bugula neritina</name>
    <name type="common">Brown bryozoan</name>
    <name type="synonym">Sertularia neritina</name>
    <dbReference type="NCBI Taxonomy" id="10212"/>
    <lineage>
        <taxon>Eukaryota</taxon>
        <taxon>Metazoa</taxon>
        <taxon>Spiralia</taxon>
        <taxon>Lophotrochozoa</taxon>
        <taxon>Bryozoa</taxon>
        <taxon>Gymnolaemata</taxon>
        <taxon>Cheilostomatida</taxon>
        <taxon>Flustrina</taxon>
        <taxon>Buguloidea</taxon>
        <taxon>Bugulidae</taxon>
        <taxon>Bugula</taxon>
    </lineage>
</organism>
<evidence type="ECO:0000256" key="2">
    <source>
        <dbReference type="SAM" id="Phobius"/>
    </source>
</evidence>
<feature type="region of interest" description="Disordered" evidence="1">
    <location>
        <begin position="607"/>
        <end position="634"/>
    </location>
</feature>
<dbReference type="OrthoDB" id="409374at2759"/>
<keyword evidence="2" id="KW-0812">Transmembrane</keyword>
<name>A0A7J7JF84_BUGNE</name>
<keyword evidence="2" id="KW-0472">Membrane</keyword>
<dbReference type="PANTHER" id="PTHR14383:SF5">
    <property type="entry name" value="RUN DOMAIN-CONTAINING PROTEIN"/>
    <property type="match status" value="1"/>
</dbReference>
<evidence type="ECO:0000256" key="1">
    <source>
        <dbReference type="SAM" id="MobiDB-lite"/>
    </source>
</evidence>
<feature type="region of interest" description="Disordered" evidence="1">
    <location>
        <begin position="742"/>
        <end position="781"/>
    </location>
</feature>
<protein>
    <submittedName>
        <fullName evidence="3">Uncharacterized protein</fullName>
    </submittedName>
</protein>
<gene>
    <name evidence="3" type="ORF">EB796_016988</name>
</gene>
<dbReference type="CDD" id="cd06503">
    <property type="entry name" value="ATP-synt_Fo_b"/>
    <property type="match status" value="1"/>
</dbReference>
<feature type="transmembrane region" description="Helical" evidence="2">
    <location>
        <begin position="503"/>
        <end position="525"/>
    </location>
</feature>
<sequence length="781" mass="86145">MQVSVQLYVTLMTSVWLPKPNASLQKEAVTLSVGKTLIALRDSIVRTVNSAPVSTASLAPTHLSVALTSYVGMMIAAYHSLLEVICVPLAVTVFNATCTSDEQCTGDLGEFAVCVLGRCTCDPNRSSRLNAQGKCVKDIKDTQCWANSQSCIQGACVPMCSLSTLPDSPCVEGIITSPCGECDSGWVCYLGFCHIACTRDSSCAANQMCDGGKCICNYTSSQCPGPSQETGLEFTCSSDEDCGALAECTTSKICQCQLGAMRSPKGECVWNLDIVCQNCPPCVGHCQSKNMVCNTKSRMCVCRDGYVLDPSLLSCSRVSGAVTNIRCIHQVDCTVYPGTFCAVDIGKCVCRPGFCFQDGDCQPDFNECDNITEICPPGTSCVNTPCRTTPRCESDKRLVGVHTLGLGIEGKVCVKPEDCRGYYIQDKSCYNRKCGSTTCYHGKCTCERGTLAAAGLGRACLVTTCTKAIECGTRETCSPFGLCELGYKVPDAGAVDVDQVTKVVSTSVGVLVALLVVLAAAFLAYKKFSPTKAEKQKKFWEKEEARLIAEEAELDRLEREFEEEQRRKREEYLQRVKEEKERQARERAERAEQERLKREEEERLLKEQAEREEQERLKRLQEEKEAKEREKKLAKEARLKAIAERKAKAVSFSKRQAEKEAREAMRLAQIEEERRLKEEQEARKLALKKQQEAARLAREKAMKDRERAQRERIEAIKRQTALELQRLQDEKNKRLASMAALNAVDSDEDVDVAQSGWSSAAPKPAKTGSGSKISKTKSRTG</sequence>
<keyword evidence="4" id="KW-1185">Reference proteome</keyword>